<dbReference type="Pfam" id="PF03358">
    <property type="entry name" value="FMN_red"/>
    <property type="match status" value="1"/>
</dbReference>
<dbReference type="SUPFAM" id="SSF52218">
    <property type="entry name" value="Flavoproteins"/>
    <property type="match status" value="1"/>
</dbReference>
<organism evidence="2 3">
    <name type="scientific">Cohnella boryungensis</name>
    <dbReference type="NCBI Taxonomy" id="768479"/>
    <lineage>
        <taxon>Bacteria</taxon>
        <taxon>Bacillati</taxon>
        <taxon>Bacillota</taxon>
        <taxon>Bacilli</taxon>
        <taxon>Bacillales</taxon>
        <taxon>Paenibacillaceae</taxon>
        <taxon>Cohnella</taxon>
    </lineage>
</organism>
<reference evidence="3" key="1">
    <citation type="journal article" date="2019" name="Int. J. Syst. Evol. Microbiol.">
        <title>The Global Catalogue of Microorganisms (GCM) 10K type strain sequencing project: providing services to taxonomists for standard genome sequencing and annotation.</title>
        <authorList>
            <consortium name="The Broad Institute Genomics Platform"/>
            <consortium name="The Broad Institute Genome Sequencing Center for Infectious Disease"/>
            <person name="Wu L."/>
            <person name="Ma J."/>
        </authorList>
    </citation>
    <scope>NUCLEOTIDE SEQUENCE [LARGE SCALE GENOMIC DNA]</scope>
    <source>
        <strain evidence="3">CGMCC 4.1641</strain>
    </source>
</reference>
<dbReference type="GO" id="GO:0016491">
    <property type="term" value="F:oxidoreductase activity"/>
    <property type="evidence" value="ECO:0007669"/>
    <property type="project" value="UniProtKB-KW"/>
</dbReference>
<dbReference type="RefSeq" id="WP_204605909.1">
    <property type="nucleotide sequence ID" value="NZ_JBHSED010000068.1"/>
</dbReference>
<evidence type="ECO:0000259" key="1">
    <source>
        <dbReference type="Pfam" id="PF03358"/>
    </source>
</evidence>
<evidence type="ECO:0000313" key="3">
    <source>
        <dbReference type="Proteomes" id="UP001595755"/>
    </source>
</evidence>
<evidence type="ECO:0000313" key="2">
    <source>
        <dbReference type="EMBL" id="MFC4306898.1"/>
    </source>
</evidence>
<dbReference type="InterPro" id="IPR029039">
    <property type="entry name" value="Flavoprotein-like_sf"/>
</dbReference>
<dbReference type="Gene3D" id="3.40.50.360">
    <property type="match status" value="1"/>
</dbReference>
<comment type="caution">
    <text evidence="2">The sequence shown here is derived from an EMBL/GenBank/DDBJ whole genome shotgun (WGS) entry which is preliminary data.</text>
</comment>
<name>A0ABV8SH95_9BACL</name>
<dbReference type="EMBL" id="JBHSED010000068">
    <property type="protein sequence ID" value="MFC4306898.1"/>
    <property type="molecule type" value="Genomic_DNA"/>
</dbReference>
<dbReference type="Proteomes" id="UP001595755">
    <property type="component" value="Unassembled WGS sequence"/>
</dbReference>
<dbReference type="InterPro" id="IPR005025">
    <property type="entry name" value="FMN_Rdtase-like_dom"/>
</dbReference>
<dbReference type="EC" id="1.-.-.-" evidence="2"/>
<gene>
    <name evidence="2" type="ORF">ACFO1S_26100</name>
</gene>
<keyword evidence="2" id="KW-0560">Oxidoreductase</keyword>
<proteinExistence type="predicted"/>
<keyword evidence="3" id="KW-1185">Reference proteome</keyword>
<feature type="domain" description="NADPH-dependent FMN reductase-like" evidence="1">
    <location>
        <begin position="1"/>
        <end position="83"/>
    </location>
</feature>
<accession>A0ABV8SH95</accession>
<sequence length="88" mass="9639">MRITAVVGNPKSRSKSYGIAAEMLRFVRENLGSDREETDDEVIDLADVAPALLEWGHADVRRLVDRVCGSDIVIVVSPTFKATPIPVC</sequence>
<protein>
    <submittedName>
        <fullName evidence="2">NADPH-dependent FMN reductase</fullName>
        <ecNumber evidence="2">1.-.-.-</ecNumber>
    </submittedName>
</protein>